<accession>A0A2M4CA41</accession>
<evidence type="ECO:0000256" key="1">
    <source>
        <dbReference type="SAM" id="MobiDB-lite"/>
    </source>
</evidence>
<dbReference type="EMBL" id="GGFJ01013085">
    <property type="protein sequence ID" value="MBW62226.1"/>
    <property type="molecule type" value="Transcribed_RNA"/>
</dbReference>
<proteinExistence type="predicted"/>
<feature type="chain" id="PRO_5014701659" evidence="2">
    <location>
        <begin position="22"/>
        <end position="88"/>
    </location>
</feature>
<evidence type="ECO:0000313" key="3">
    <source>
        <dbReference type="EMBL" id="MBW62226.1"/>
    </source>
</evidence>
<keyword evidence="2" id="KW-0732">Signal</keyword>
<protein>
    <submittedName>
        <fullName evidence="3">Putative secreted protein</fullName>
    </submittedName>
</protein>
<organism evidence="3">
    <name type="scientific">Anopheles marajoara</name>
    <dbReference type="NCBI Taxonomy" id="58244"/>
    <lineage>
        <taxon>Eukaryota</taxon>
        <taxon>Metazoa</taxon>
        <taxon>Ecdysozoa</taxon>
        <taxon>Arthropoda</taxon>
        <taxon>Hexapoda</taxon>
        <taxon>Insecta</taxon>
        <taxon>Pterygota</taxon>
        <taxon>Neoptera</taxon>
        <taxon>Endopterygota</taxon>
        <taxon>Diptera</taxon>
        <taxon>Nematocera</taxon>
        <taxon>Culicoidea</taxon>
        <taxon>Culicidae</taxon>
        <taxon>Anophelinae</taxon>
        <taxon>Anopheles</taxon>
    </lineage>
</organism>
<evidence type="ECO:0000256" key="2">
    <source>
        <dbReference type="SAM" id="SignalP"/>
    </source>
</evidence>
<sequence>MYVELLLSFLLLHCWLQGSWEGDTCRRQDVIDGMVTVASGRAKTDKKISGTSNDTHAKARNHSKERFMVGKDWRPLRLLCALCAYSQG</sequence>
<reference evidence="3" key="1">
    <citation type="submission" date="2018-01" db="EMBL/GenBank/DDBJ databases">
        <title>An insight into the sialome of Amazonian anophelines.</title>
        <authorList>
            <person name="Ribeiro J.M."/>
            <person name="Scarpassa V."/>
            <person name="Calvo E."/>
        </authorList>
    </citation>
    <scope>NUCLEOTIDE SEQUENCE</scope>
    <source>
        <tissue evidence="3">Salivary glands</tissue>
    </source>
</reference>
<dbReference type="AlphaFoldDB" id="A0A2M4CA41"/>
<feature type="signal peptide" evidence="2">
    <location>
        <begin position="1"/>
        <end position="21"/>
    </location>
</feature>
<feature type="region of interest" description="Disordered" evidence="1">
    <location>
        <begin position="42"/>
        <end position="61"/>
    </location>
</feature>
<name>A0A2M4CA41_9DIPT</name>